<dbReference type="Proteomes" id="UP001596108">
    <property type="component" value="Unassembled WGS sequence"/>
</dbReference>
<organism evidence="1 2">
    <name type="scientific">Cohnella yongneupensis</name>
    <dbReference type="NCBI Taxonomy" id="425006"/>
    <lineage>
        <taxon>Bacteria</taxon>
        <taxon>Bacillati</taxon>
        <taxon>Bacillota</taxon>
        <taxon>Bacilli</taxon>
        <taxon>Bacillales</taxon>
        <taxon>Paenibacillaceae</taxon>
        <taxon>Cohnella</taxon>
    </lineage>
</organism>
<sequence length="123" mass="14061">MKPPVLSKEELRLVKEAIVIPVMLDYLQSDIDTARKAGFKLDLILVRGLQKVLDDLINEHYVVRRALKERGIKVLPEKRTRSGVEVAYLCRGYEHQLTLLWGTLRTEALRKASEYTGVKLTDG</sequence>
<dbReference type="InterPro" id="IPR058600">
    <property type="entry name" value="YhjD-like"/>
</dbReference>
<gene>
    <name evidence="1" type="ORF">ACFPQ4_04480</name>
</gene>
<dbReference type="EMBL" id="JBHSNC010000012">
    <property type="protein sequence ID" value="MFC5528710.1"/>
    <property type="molecule type" value="Genomic_DNA"/>
</dbReference>
<keyword evidence="2" id="KW-1185">Reference proteome</keyword>
<name>A0ABW0QV98_9BACL</name>
<reference evidence="2" key="1">
    <citation type="journal article" date="2019" name="Int. J. Syst. Evol. Microbiol.">
        <title>The Global Catalogue of Microorganisms (GCM) 10K type strain sequencing project: providing services to taxonomists for standard genome sequencing and annotation.</title>
        <authorList>
            <consortium name="The Broad Institute Genomics Platform"/>
            <consortium name="The Broad Institute Genome Sequencing Center for Infectious Disease"/>
            <person name="Wu L."/>
            <person name="Ma J."/>
        </authorList>
    </citation>
    <scope>NUCLEOTIDE SEQUENCE [LARGE SCALE GENOMIC DNA]</scope>
    <source>
        <strain evidence="2">CGMCC 1.18578</strain>
    </source>
</reference>
<protein>
    <submittedName>
        <fullName evidence="1">Uncharacterized protein</fullName>
    </submittedName>
</protein>
<dbReference type="RefSeq" id="WP_378110570.1">
    <property type="nucleotide sequence ID" value="NZ_JBHSNC010000012.1"/>
</dbReference>
<evidence type="ECO:0000313" key="1">
    <source>
        <dbReference type="EMBL" id="MFC5528710.1"/>
    </source>
</evidence>
<dbReference type="Pfam" id="PF26325">
    <property type="entry name" value="YhjD"/>
    <property type="match status" value="1"/>
</dbReference>
<comment type="caution">
    <text evidence="1">The sequence shown here is derived from an EMBL/GenBank/DDBJ whole genome shotgun (WGS) entry which is preliminary data.</text>
</comment>
<evidence type="ECO:0000313" key="2">
    <source>
        <dbReference type="Proteomes" id="UP001596108"/>
    </source>
</evidence>
<accession>A0ABW0QV98</accession>
<proteinExistence type="predicted"/>